<dbReference type="EMBL" id="LBGZ01000029">
    <property type="protein sequence ID" value="PBJ39130.1"/>
    <property type="molecule type" value="Genomic_DNA"/>
</dbReference>
<organism evidence="1 2">
    <name type="scientific">Mycobacterium avium subsp. hominissuis</name>
    <dbReference type="NCBI Taxonomy" id="439334"/>
    <lineage>
        <taxon>Bacteria</taxon>
        <taxon>Bacillati</taxon>
        <taxon>Actinomycetota</taxon>
        <taxon>Actinomycetes</taxon>
        <taxon>Mycobacteriales</taxon>
        <taxon>Mycobacteriaceae</taxon>
        <taxon>Mycobacterium</taxon>
        <taxon>Mycobacterium avium complex (MAC)</taxon>
    </lineage>
</organism>
<gene>
    <name evidence="1" type="ORF">XV03_03915</name>
</gene>
<dbReference type="AlphaFoldDB" id="A0A2A3LCY8"/>
<comment type="caution">
    <text evidence="1">The sequence shown here is derived from an EMBL/GenBank/DDBJ whole genome shotgun (WGS) entry which is preliminary data.</text>
</comment>
<dbReference type="Proteomes" id="UP000218842">
    <property type="component" value="Unassembled WGS sequence"/>
</dbReference>
<sequence>MTTRRIVADTLTIGTTGIRCFVGNTSAACAATTRPFKDGDHSYWTATFSFTAPIDLEPGFEPGQIVDPTRLAVGDIAVTGGTIGVITAMGKTPQVGVRSQVVDIREIADGRNDFDGFYHPDAGKSVTPGSPVTIRDWKFTLNGTSLVIDTPNGGHQLDI</sequence>
<evidence type="ECO:0000313" key="1">
    <source>
        <dbReference type="EMBL" id="PBJ39130.1"/>
    </source>
</evidence>
<proteinExistence type="predicted"/>
<reference evidence="1 2" key="1">
    <citation type="journal article" date="2017" name="Genome Biol. Evol.">
        <title>Population Structure and Local Adaptation of MAC Lung Disease Agent Mycobacterium avium subsp. hominissuis.</title>
        <authorList>
            <person name="Yano H."/>
            <person name="Iwamoto T."/>
            <person name="Nishiuchi Y."/>
            <person name="Nakajima C."/>
            <person name="Starkova D.A."/>
            <person name="Mokrousov I."/>
            <person name="Narvskaya O."/>
            <person name="Yoshida S."/>
            <person name="Arikawa K."/>
            <person name="Nakanishi N."/>
            <person name="Osaki K."/>
            <person name="Nakagawa I."/>
            <person name="Ato M."/>
            <person name="Suzuki Y."/>
            <person name="Maruyama F."/>
        </authorList>
    </citation>
    <scope>NUCLEOTIDE SEQUENCE [LARGE SCALE GENOMIC DNA]</scope>
    <source>
        <strain evidence="1 2">OCU466</strain>
    </source>
</reference>
<name>A0A2A3LCY8_MYCAV</name>
<protein>
    <submittedName>
        <fullName evidence="1">Uncharacterized protein</fullName>
    </submittedName>
</protein>
<evidence type="ECO:0000313" key="2">
    <source>
        <dbReference type="Proteomes" id="UP000218842"/>
    </source>
</evidence>
<accession>A0A2A3LCY8</accession>